<dbReference type="AlphaFoldDB" id="A0A8J3GDB4"/>
<dbReference type="PROSITE" id="PS01124">
    <property type="entry name" value="HTH_ARAC_FAMILY_2"/>
    <property type="match status" value="1"/>
</dbReference>
<dbReference type="InterPro" id="IPR050204">
    <property type="entry name" value="AraC_XylS_family_regulators"/>
</dbReference>
<reference evidence="6" key="2">
    <citation type="submission" date="2020-09" db="EMBL/GenBank/DDBJ databases">
        <authorList>
            <person name="Sun Q."/>
            <person name="Kim S."/>
        </authorList>
    </citation>
    <scope>NUCLEOTIDE SEQUENCE</scope>
    <source>
        <strain evidence="6">KCTC 12870</strain>
    </source>
</reference>
<dbReference type="PROSITE" id="PS00041">
    <property type="entry name" value="HTH_ARAC_FAMILY_1"/>
    <property type="match status" value="1"/>
</dbReference>
<keyword evidence="2" id="KW-0238">DNA-binding</keyword>
<dbReference type="PRINTS" id="PR00032">
    <property type="entry name" value="HTHARAC"/>
</dbReference>
<keyword evidence="1" id="KW-0805">Transcription regulation</keyword>
<keyword evidence="3" id="KW-0010">Activator</keyword>
<accession>A0A8J3GDB4</accession>
<dbReference type="EMBL" id="BMXG01000001">
    <property type="protein sequence ID" value="GHB90344.1"/>
    <property type="molecule type" value="Genomic_DNA"/>
</dbReference>
<organism evidence="6 7">
    <name type="scientific">Cerasicoccus arenae</name>
    <dbReference type="NCBI Taxonomy" id="424488"/>
    <lineage>
        <taxon>Bacteria</taxon>
        <taxon>Pseudomonadati</taxon>
        <taxon>Verrucomicrobiota</taxon>
        <taxon>Opitutia</taxon>
        <taxon>Puniceicoccales</taxon>
        <taxon>Cerasicoccaceae</taxon>
        <taxon>Cerasicoccus</taxon>
    </lineage>
</organism>
<name>A0A8J3GDB4_9BACT</name>
<evidence type="ECO:0000259" key="5">
    <source>
        <dbReference type="PROSITE" id="PS01124"/>
    </source>
</evidence>
<dbReference type="InterPro" id="IPR009057">
    <property type="entry name" value="Homeodomain-like_sf"/>
</dbReference>
<feature type="domain" description="HTH araC/xylS-type" evidence="5">
    <location>
        <begin position="171"/>
        <end position="269"/>
    </location>
</feature>
<reference evidence="6" key="1">
    <citation type="journal article" date="2014" name="Int. J. Syst. Evol. Microbiol.">
        <title>Complete genome sequence of Corynebacterium casei LMG S-19264T (=DSM 44701T), isolated from a smear-ripened cheese.</title>
        <authorList>
            <consortium name="US DOE Joint Genome Institute (JGI-PGF)"/>
            <person name="Walter F."/>
            <person name="Albersmeier A."/>
            <person name="Kalinowski J."/>
            <person name="Ruckert C."/>
        </authorList>
    </citation>
    <scope>NUCLEOTIDE SEQUENCE</scope>
    <source>
        <strain evidence="6">KCTC 12870</strain>
    </source>
</reference>
<evidence type="ECO:0000256" key="1">
    <source>
        <dbReference type="ARBA" id="ARBA00023015"/>
    </source>
</evidence>
<dbReference type="PANTHER" id="PTHR46796">
    <property type="entry name" value="HTH-TYPE TRANSCRIPTIONAL ACTIVATOR RHAS-RELATED"/>
    <property type="match status" value="1"/>
</dbReference>
<evidence type="ECO:0000313" key="6">
    <source>
        <dbReference type="EMBL" id="GHB90344.1"/>
    </source>
</evidence>
<evidence type="ECO:0000313" key="7">
    <source>
        <dbReference type="Proteomes" id="UP000642829"/>
    </source>
</evidence>
<dbReference type="SMART" id="SM00342">
    <property type="entry name" value="HTH_ARAC"/>
    <property type="match status" value="1"/>
</dbReference>
<sequence length="283" mass="31903">MAAVIIYLSNMSILVDIEPNIVGDVVYGERGEFGPRKQPHLQLVYFYNGQVRIIGDDAERGFHGGEALFLIPGVTYRIHFDPNEQVCHGWVDLLSVHHPPPWSMQAGGVMRAFPFTDRMRTLASLAIECPRESPSNDGNLRRALGRAIVEEALLSAGLLESEDGHLPPAVLRAQCTMTQLFAKKLTLDLIARQSGVSKPHLIRLFREHLGVTPTRRLWQIRVEAGSRLLRETGLQVQEIADRCGFPSPYHFSRLIKQAHGVPPSQYRKRFWAIELNEQKNKEG</sequence>
<dbReference type="GO" id="GO:0043565">
    <property type="term" value="F:sequence-specific DNA binding"/>
    <property type="evidence" value="ECO:0007669"/>
    <property type="project" value="InterPro"/>
</dbReference>
<dbReference type="Pfam" id="PF12833">
    <property type="entry name" value="HTH_18"/>
    <property type="match status" value="1"/>
</dbReference>
<gene>
    <name evidence="6" type="ORF">GCM10007047_01310</name>
</gene>
<evidence type="ECO:0000256" key="2">
    <source>
        <dbReference type="ARBA" id="ARBA00023125"/>
    </source>
</evidence>
<dbReference type="Proteomes" id="UP000642829">
    <property type="component" value="Unassembled WGS sequence"/>
</dbReference>
<dbReference type="InterPro" id="IPR018060">
    <property type="entry name" value="HTH_AraC"/>
</dbReference>
<evidence type="ECO:0000256" key="3">
    <source>
        <dbReference type="ARBA" id="ARBA00023159"/>
    </source>
</evidence>
<dbReference type="SUPFAM" id="SSF46689">
    <property type="entry name" value="Homeodomain-like"/>
    <property type="match status" value="2"/>
</dbReference>
<dbReference type="GO" id="GO:0003700">
    <property type="term" value="F:DNA-binding transcription factor activity"/>
    <property type="evidence" value="ECO:0007669"/>
    <property type="project" value="InterPro"/>
</dbReference>
<keyword evidence="7" id="KW-1185">Reference proteome</keyword>
<dbReference type="InterPro" id="IPR018062">
    <property type="entry name" value="HTH_AraC-typ_CS"/>
</dbReference>
<proteinExistence type="predicted"/>
<evidence type="ECO:0000256" key="4">
    <source>
        <dbReference type="ARBA" id="ARBA00023163"/>
    </source>
</evidence>
<dbReference type="InterPro" id="IPR037923">
    <property type="entry name" value="HTH-like"/>
</dbReference>
<dbReference type="RefSeq" id="WP_189510778.1">
    <property type="nucleotide sequence ID" value="NZ_JAENIH010000002.1"/>
</dbReference>
<dbReference type="Gene3D" id="1.10.10.60">
    <property type="entry name" value="Homeodomain-like"/>
    <property type="match status" value="2"/>
</dbReference>
<dbReference type="SUPFAM" id="SSF51215">
    <property type="entry name" value="Regulatory protein AraC"/>
    <property type="match status" value="1"/>
</dbReference>
<protein>
    <submittedName>
        <fullName evidence="6">AraC family transcriptional regulator</fullName>
    </submittedName>
</protein>
<keyword evidence="4" id="KW-0804">Transcription</keyword>
<dbReference type="InterPro" id="IPR020449">
    <property type="entry name" value="Tscrpt_reg_AraC-type_HTH"/>
</dbReference>
<comment type="caution">
    <text evidence="6">The sequence shown here is derived from an EMBL/GenBank/DDBJ whole genome shotgun (WGS) entry which is preliminary data.</text>
</comment>